<reference evidence="2 3" key="1">
    <citation type="journal article" date="2018" name="Evol. Lett.">
        <title>Horizontal gene cluster transfer increased hallucinogenic mushroom diversity.</title>
        <authorList>
            <person name="Reynolds H.T."/>
            <person name="Vijayakumar V."/>
            <person name="Gluck-Thaler E."/>
            <person name="Korotkin H.B."/>
            <person name="Matheny P.B."/>
            <person name="Slot J.C."/>
        </authorList>
    </citation>
    <scope>NUCLEOTIDE SEQUENCE [LARGE SCALE GENOMIC DNA]</scope>
    <source>
        <strain evidence="2 3">2629</strain>
    </source>
</reference>
<feature type="compositionally biased region" description="Low complexity" evidence="1">
    <location>
        <begin position="563"/>
        <end position="574"/>
    </location>
</feature>
<keyword evidence="3" id="KW-1185">Reference proteome</keyword>
<comment type="caution">
    <text evidence="2">The sequence shown here is derived from an EMBL/GenBank/DDBJ whole genome shotgun (WGS) entry which is preliminary data.</text>
</comment>
<evidence type="ECO:0000313" key="2">
    <source>
        <dbReference type="EMBL" id="PPR07567.1"/>
    </source>
</evidence>
<protein>
    <submittedName>
        <fullName evidence="2">Uncharacterized protein</fullName>
    </submittedName>
</protein>
<feature type="compositionally biased region" description="Low complexity" evidence="1">
    <location>
        <begin position="448"/>
        <end position="463"/>
    </location>
</feature>
<name>A0A409YX43_9AGAR</name>
<evidence type="ECO:0000256" key="1">
    <source>
        <dbReference type="SAM" id="MobiDB-lite"/>
    </source>
</evidence>
<dbReference type="InParanoid" id="A0A409YX43"/>
<feature type="compositionally biased region" description="Basic residues" evidence="1">
    <location>
        <begin position="575"/>
        <end position="585"/>
    </location>
</feature>
<sequence length="585" mass="64700">MSTVVPLPIRGTSKAPRFTHSKSREISRYFEDVELLVSQARLISDRDKIDAVVCYADFDISDLWQSLPQFTAQPPSYVAFKSAVLSLYPHADHHDNKFTISSLNDLIFHTRQSGIRNIEDLGQYYRQFLHISNFLTTKSRLSDIDSQRRFVMGFPDDLFVKILARLQVQFLDHDPDSPWPIKAVYDAACFILRSLSAFSSFSSHIPVSSSSSSFIPSLRKLSKPSPRSFDSSNISATRHLRSLVYAVSVRPSSSLGPAPLNDFSSLISAISQEIKQAVTEILRQQQHQRHTTPSKSRLCSFCNASDHLIRSCELVNEYIRNGKAQRNDIGKVALPSGRYVASSVPGACLKEKFDEHYRLNPISPPIPSFYHSISSPASSSSHLSSFYLSSQSRIDAIEAELTALRARRDRLQSLSSSSSTSIPCLLHHTASVPSSSVSNIAVFTSSIAPTSSPSSPTSHQCSSLKTSGSSEPIVQNLDLEKHIRAPTIASSPSEESPHIPSSPCPITLSSSLPPVFHPPIHSSSPTLDINRTDQSVNAKIDPARTKVQTRPITSKPRPRDLRLSSSITMSSKTRSSLHRRPVQRL</sequence>
<gene>
    <name evidence="2" type="ORF">CVT24_008785</name>
</gene>
<feature type="region of interest" description="Disordered" evidence="1">
    <location>
        <begin position="518"/>
        <end position="585"/>
    </location>
</feature>
<dbReference type="STRING" id="181874.A0A409YX43"/>
<dbReference type="AlphaFoldDB" id="A0A409YX43"/>
<proteinExistence type="predicted"/>
<feature type="compositionally biased region" description="Polar residues" evidence="1">
    <location>
        <begin position="521"/>
        <end position="537"/>
    </location>
</feature>
<feature type="region of interest" description="Disordered" evidence="1">
    <location>
        <begin position="448"/>
        <end position="470"/>
    </location>
</feature>
<dbReference type="OrthoDB" id="3260546at2759"/>
<accession>A0A409YX43</accession>
<dbReference type="EMBL" id="NHTK01000421">
    <property type="protein sequence ID" value="PPR07567.1"/>
    <property type="molecule type" value="Genomic_DNA"/>
</dbReference>
<evidence type="ECO:0000313" key="3">
    <source>
        <dbReference type="Proteomes" id="UP000284842"/>
    </source>
</evidence>
<dbReference type="Proteomes" id="UP000284842">
    <property type="component" value="Unassembled WGS sequence"/>
</dbReference>
<organism evidence="2 3">
    <name type="scientific">Panaeolus cyanescens</name>
    <dbReference type="NCBI Taxonomy" id="181874"/>
    <lineage>
        <taxon>Eukaryota</taxon>
        <taxon>Fungi</taxon>
        <taxon>Dikarya</taxon>
        <taxon>Basidiomycota</taxon>
        <taxon>Agaricomycotina</taxon>
        <taxon>Agaricomycetes</taxon>
        <taxon>Agaricomycetidae</taxon>
        <taxon>Agaricales</taxon>
        <taxon>Agaricineae</taxon>
        <taxon>Galeropsidaceae</taxon>
        <taxon>Panaeolus</taxon>
    </lineage>
</organism>